<proteinExistence type="predicted"/>
<dbReference type="PANTHER" id="PTHR16049">
    <property type="entry name" value="IQ DOMAIN-CONTAINING PROTEIN C"/>
    <property type="match status" value="1"/>
</dbReference>
<dbReference type="EMBL" id="JAHRIQ010013055">
    <property type="protein sequence ID" value="MEQ2225325.1"/>
    <property type="molecule type" value="Genomic_DNA"/>
</dbReference>
<organism evidence="1 2">
    <name type="scientific">Ilyodon furcidens</name>
    <name type="common">goldbreast splitfin</name>
    <dbReference type="NCBI Taxonomy" id="33524"/>
    <lineage>
        <taxon>Eukaryota</taxon>
        <taxon>Metazoa</taxon>
        <taxon>Chordata</taxon>
        <taxon>Craniata</taxon>
        <taxon>Vertebrata</taxon>
        <taxon>Euteleostomi</taxon>
        <taxon>Actinopterygii</taxon>
        <taxon>Neopterygii</taxon>
        <taxon>Teleostei</taxon>
        <taxon>Neoteleostei</taxon>
        <taxon>Acanthomorphata</taxon>
        <taxon>Ovalentaria</taxon>
        <taxon>Atherinomorphae</taxon>
        <taxon>Cyprinodontiformes</taxon>
        <taxon>Goodeidae</taxon>
        <taxon>Ilyodon</taxon>
    </lineage>
</organism>
<reference evidence="1 2" key="1">
    <citation type="submission" date="2021-06" db="EMBL/GenBank/DDBJ databases">
        <authorList>
            <person name="Palmer J.M."/>
        </authorList>
    </citation>
    <scope>NUCLEOTIDE SEQUENCE [LARGE SCALE GENOMIC DNA]</scope>
    <source>
        <strain evidence="2">if_2019</strain>
        <tissue evidence="1">Muscle</tissue>
    </source>
</reference>
<evidence type="ECO:0000313" key="2">
    <source>
        <dbReference type="Proteomes" id="UP001482620"/>
    </source>
</evidence>
<dbReference type="InterPro" id="IPR042506">
    <property type="entry name" value="IQCC"/>
</dbReference>
<name>A0ABV0SXK2_9TELE</name>
<accession>A0ABV0SXK2</accession>
<gene>
    <name evidence="1" type="ORF">ILYODFUR_016255</name>
</gene>
<dbReference type="PANTHER" id="PTHR16049:SF8">
    <property type="entry name" value="IQ DOMAIN-CONTAINING PROTEIN C"/>
    <property type="match status" value="1"/>
</dbReference>
<dbReference type="PROSITE" id="PS50096">
    <property type="entry name" value="IQ"/>
    <property type="match status" value="1"/>
</dbReference>
<evidence type="ECO:0000313" key="1">
    <source>
        <dbReference type="EMBL" id="MEQ2225325.1"/>
    </source>
</evidence>
<protein>
    <submittedName>
        <fullName evidence="1">Uncharacterized protein</fullName>
    </submittedName>
</protein>
<dbReference type="Proteomes" id="UP001482620">
    <property type="component" value="Unassembled WGS sequence"/>
</dbReference>
<sequence>MDRSKWNKIITRFQACARGHLARTEVRRAREDFEEIVREIEGGLTHLRRCSGCSTETFLDTPRRGSR</sequence>
<comment type="caution">
    <text evidence="1">The sequence shown here is derived from an EMBL/GenBank/DDBJ whole genome shotgun (WGS) entry which is preliminary data.</text>
</comment>
<keyword evidence="2" id="KW-1185">Reference proteome</keyword>
<dbReference type="InterPro" id="IPR000048">
    <property type="entry name" value="IQ_motif_EF-hand-BS"/>
</dbReference>
<dbReference type="Pfam" id="PF00612">
    <property type="entry name" value="IQ"/>
    <property type="match status" value="1"/>
</dbReference>
<dbReference type="Gene3D" id="4.10.270.10">
    <property type="entry name" value="Myosin, subunit A"/>
    <property type="match status" value="1"/>
</dbReference>